<dbReference type="SUPFAM" id="SSF81901">
    <property type="entry name" value="HCP-like"/>
    <property type="match status" value="1"/>
</dbReference>
<accession>A0A7V0T656</accession>
<dbReference type="PANTHER" id="PTHR45586:SF1">
    <property type="entry name" value="LIPOPOLYSACCHARIDE ASSEMBLY PROTEIN B"/>
    <property type="match status" value="1"/>
</dbReference>
<feature type="repeat" description="TPR" evidence="3">
    <location>
        <begin position="38"/>
        <end position="71"/>
    </location>
</feature>
<dbReference type="Gene3D" id="1.25.40.10">
    <property type="entry name" value="Tetratricopeptide repeat domain"/>
    <property type="match status" value="4"/>
</dbReference>
<dbReference type="EMBL" id="DSBX01000236">
    <property type="protein sequence ID" value="HDQ99882.1"/>
    <property type="molecule type" value="Genomic_DNA"/>
</dbReference>
<sequence length="552" mass="61169">MVLLQGGFVRRNCHLVLLLALLIACAPGRAAAQQTIPLDALLRGARIHYSQGRYERALETFQQALDQHGANADPATRADIHIWLGLSESQLRRFDPAAAHFATAIDLDEGTIARLKGDDQWSHWSWTALFTGARDLAGRGEPDSSLAYALAATHIDPSKPGAYLLVANNYSTLGRHDEMLATAREMLDVNPDNPEAFNLVGLYYLQRPDSLWTDDMKTARWDSCGYYYEQAISLYEKRYEDARNTLSERLNVAPGPDLDAIVTSLIAKSRLPDQEPLKNYIEKDLKAARQLNEIAQQASALYYASGNLNVSSSRAGSALLRASAETEGETADAFRSRAEGLFAKALRYDPNDYTAMYNLGIAQYQSQNDSLAEETFRRVIEGTVAPLTELPDDVRAELIALVGPDNSEAGFLQLDNELMARVDDAMHELGRPLYGFAWLYFPELRDRTGFTAPTEADEAAMRVSVHSPGMLESAYLLTGVTQTSLGLALEKNAKGSGREMLERAIANLRSVIGINPDSREAWQNLIHCYRETGQEKKALEAAERHQKLTRGR</sequence>
<gene>
    <name evidence="5" type="ORF">ENN51_06330</name>
</gene>
<evidence type="ECO:0000256" key="2">
    <source>
        <dbReference type="ARBA" id="ARBA00022803"/>
    </source>
</evidence>
<feature type="signal peptide" evidence="4">
    <location>
        <begin position="1"/>
        <end position="32"/>
    </location>
</feature>
<dbReference type="PANTHER" id="PTHR45586">
    <property type="entry name" value="TPR REPEAT-CONTAINING PROTEIN PA4667"/>
    <property type="match status" value="1"/>
</dbReference>
<evidence type="ECO:0000256" key="1">
    <source>
        <dbReference type="ARBA" id="ARBA00022737"/>
    </source>
</evidence>
<evidence type="ECO:0000256" key="3">
    <source>
        <dbReference type="PROSITE-ProRule" id="PRU00339"/>
    </source>
</evidence>
<dbReference type="InterPro" id="IPR051012">
    <property type="entry name" value="CellSynth/LPSAsmb/PSIAsmb"/>
</dbReference>
<organism evidence="5">
    <name type="scientific">candidate division WOR-3 bacterium</name>
    <dbReference type="NCBI Taxonomy" id="2052148"/>
    <lineage>
        <taxon>Bacteria</taxon>
        <taxon>Bacteria division WOR-3</taxon>
    </lineage>
</organism>
<reference evidence="5" key="1">
    <citation type="journal article" date="2020" name="mSystems">
        <title>Genome- and Community-Level Interaction Insights into Carbon Utilization and Element Cycling Functions of Hydrothermarchaeota in Hydrothermal Sediment.</title>
        <authorList>
            <person name="Zhou Z."/>
            <person name="Liu Y."/>
            <person name="Xu W."/>
            <person name="Pan J."/>
            <person name="Luo Z.H."/>
            <person name="Li M."/>
        </authorList>
    </citation>
    <scope>NUCLEOTIDE SEQUENCE [LARGE SCALE GENOMIC DNA]</scope>
    <source>
        <strain evidence="5">SpSt-1182</strain>
    </source>
</reference>
<proteinExistence type="predicted"/>
<evidence type="ECO:0000313" key="5">
    <source>
        <dbReference type="EMBL" id="HDQ99882.1"/>
    </source>
</evidence>
<dbReference type="InterPro" id="IPR019734">
    <property type="entry name" value="TPR_rpt"/>
</dbReference>
<keyword evidence="2 3" id="KW-0802">TPR repeat</keyword>
<dbReference type="SUPFAM" id="SSF48452">
    <property type="entry name" value="TPR-like"/>
    <property type="match status" value="1"/>
</dbReference>
<dbReference type="AlphaFoldDB" id="A0A7V0T656"/>
<dbReference type="Proteomes" id="UP000885672">
    <property type="component" value="Unassembled WGS sequence"/>
</dbReference>
<feature type="chain" id="PRO_5031405156" evidence="4">
    <location>
        <begin position="33"/>
        <end position="552"/>
    </location>
</feature>
<keyword evidence="4" id="KW-0732">Signal</keyword>
<dbReference type="Pfam" id="PF13432">
    <property type="entry name" value="TPR_16"/>
    <property type="match status" value="2"/>
</dbReference>
<comment type="caution">
    <text evidence="5">The sequence shown here is derived from an EMBL/GenBank/DDBJ whole genome shotgun (WGS) entry which is preliminary data.</text>
</comment>
<dbReference type="Pfam" id="PF13181">
    <property type="entry name" value="TPR_8"/>
    <property type="match status" value="1"/>
</dbReference>
<dbReference type="PROSITE" id="PS50005">
    <property type="entry name" value="TPR"/>
    <property type="match status" value="1"/>
</dbReference>
<name>A0A7V0T656_UNCW3</name>
<dbReference type="SMART" id="SM00028">
    <property type="entry name" value="TPR"/>
    <property type="match status" value="5"/>
</dbReference>
<dbReference type="InterPro" id="IPR011990">
    <property type="entry name" value="TPR-like_helical_dom_sf"/>
</dbReference>
<protein>
    <submittedName>
        <fullName evidence="5">Tetratricopeptide repeat protein</fullName>
    </submittedName>
</protein>
<keyword evidence="1" id="KW-0677">Repeat</keyword>
<evidence type="ECO:0000256" key="4">
    <source>
        <dbReference type="SAM" id="SignalP"/>
    </source>
</evidence>